<evidence type="ECO:0000256" key="1">
    <source>
        <dbReference type="ARBA" id="ARBA00004123"/>
    </source>
</evidence>
<protein>
    <recommendedName>
        <fullName evidence="9">snRNA-activating protein complex subunit 3</fullName>
    </recommendedName>
</protein>
<dbReference type="InterPro" id="IPR022042">
    <property type="entry name" value="snRNA-activating_su3"/>
</dbReference>
<dbReference type="Proteomes" id="UP001491310">
    <property type="component" value="Unassembled WGS sequence"/>
</dbReference>
<keyword evidence="4" id="KW-0238">DNA-binding</keyword>
<gene>
    <name evidence="7" type="ORF">WJX75_008180</name>
</gene>
<dbReference type="PANTHER" id="PTHR13421">
    <property type="entry name" value="SNRNA-ACTIVATING PROTEIN COMPLEX SUBUNIT 3"/>
    <property type="match status" value="1"/>
</dbReference>
<evidence type="ECO:0008006" key="9">
    <source>
        <dbReference type="Google" id="ProtNLM"/>
    </source>
</evidence>
<dbReference type="PANTHER" id="PTHR13421:SF16">
    <property type="entry name" value="SNRNA-ACTIVATING PROTEIN COMPLEX SUBUNIT 3"/>
    <property type="match status" value="1"/>
</dbReference>
<dbReference type="Pfam" id="PF12251">
    <property type="entry name" value="SNAPC3"/>
    <property type="match status" value="1"/>
</dbReference>
<comment type="subcellular location">
    <subcellularLocation>
        <location evidence="1">Nucleus</location>
    </subcellularLocation>
</comment>
<evidence type="ECO:0000256" key="3">
    <source>
        <dbReference type="ARBA" id="ARBA00023015"/>
    </source>
</evidence>
<evidence type="ECO:0000256" key="5">
    <source>
        <dbReference type="ARBA" id="ARBA00023163"/>
    </source>
</evidence>
<evidence type="ECO:0000256" key="2">
    <source>
        <dbReference type="ARBA" id="ARBA00010410"/>
    </source>
</evidence>
<keyword evidence="3" id="KW-0805">Transcription regulation</keyword>
<evidence type="ECO:0000256" key="4">
    <source>
        <dbReference type="ARBA" id="ARBA00023125"/>
    </source>
</evidence>
<reference evidence="7 8" key="1">
    <citation type="journal article" date="2024" name="Nat. Commun.">
        <title>Phylogenomics reveals the evolutionary origins of lichenization in chlorophyte algae.</title>
        <authorList>
            <person name="Puginier C."/>
            <person name="Libourel C."/>
            <person name="Otte J."/>
            <person name="Skaloud P."/>
            <person name="Haon M."/>
            <person name="Grisel S."/>
            <person name="Petersen M."/>
            <person name="Berrin J.G."/>
            <person name="Delaux P.M."/>
            <person name="Dal Grande F."/>
            <person name="Keller J."/>
        </authorList>
    </citation>
    <scope>NUCLEOTIDE SEQUENCE [LARGE SCALE GENOMIC DNA]</scope>
    <source>
        <strain evidence="7 8">SAG 216-7</strain>
    </source>
</reference>
<proteinExistence type="inferred from homology"/>
<dbReference type="EMBL" id="JALJOT010000010">
    <property type="protein sequence ID" value="KAK9906796.1"/>
    <property type="molecule type" value="Genomic_DNA"/>
</dbReference>
<evidence type="ECO:0000313" key="7">
    <source>
        <dbReference type="EMBL" id="KAK9906796.1"/>
    </source>
</evidence>
<comment type="caution">
    <text evidence="7">The sequence shown here is derived from an EMBL/GenBank/DDBJ whole genome shotgun (WGS) entry which is preliminary data.</text>
</comment>
<evidence type="ECO:0000256" key="6">
    <source>
        <dbReference type="ARBA" id="ARBA00023242"/>
    </source>
</evidence>
<keyword evidence="6" id="KW-0539">Nucleus</keyword>
<organism evidence="7 8">
    <name type="scientific">Coccomyxa subellipsoidea</name>
    <dbReference type="NCBI Taxonomy" id="248742"/>
    <lineage>
        <taxon>Eukaryota</taxon>
        <taxon>Viridiplantae</taxon>
        <taxon>Chlorophyta</taxon>
        <taxon>core chlorophytes</taxon>
        <taxon>Trebouxiophyceae</taxon>
        <taxon>Trebouxiophyceae incertae sedis</taxon>
        <taxon>Coccomyxaceae</taxon>
        <taxon>Coccomyxa</taxon>
    </lineage>
</organism>
<name>A0ABR2YJU4_9CHLO</name>
<comment type="similarity">
    <text evidence="2">Belongs to the SNAPC3/SRD2 family.</text>
</comment>
<accession>A0ABR2YJU4</accession>
<keyword evidence="5" id="KW-0804">Transcription</keyword>
<keyword evidence="8" id="KW-1185">Reference proteome</keyword>
<evidence type="ECO:0000313" key="8">
    <source>
        <dbReference type="Proteomes" id="UP001491310"/>
    </source>
</evidence>
<sequence>MNVSMAGQVLKVLGKRLESKKGRFRLRYREKQLPERPRVASEQNLEQRLSDDEILLSVGILRYGQSHRLQEFIVAGSQRLTDLRDALVCPADVNLQALGMAVPSAYFYIEGTFYSDLRAPGSLDYSEPVIEFCQQNSLLPPAPEGADAEARQRGDLNLEGNRDDRPQVSYQKADMHNTRFMDLVKLRVGSFPGYVFCHQGCCEHGLYFKDIRRIHPDDSHRLSDYPIPVYQAQPRRQR</sequence>